<dbReference type="SUPFAM" id="SSF48452">
    <property type="entry name" value="TPR-like"/>
    <property type="match status" value="1"/>
</dbReference>
<keyword evidence="2" id="KW-0732">Signal</keyword>
<comment type="caution">
    <text evidence="3">The sequence shown here is derived from an EMBL/GenBank/DDBJ whole genome shotgun (WGS) entry which is preliminary data.</text>
</comment>
<keyword evidence="4" id="KW-1185">Reference proteome</keyword>
<accession>A0A0C3I6F1</accession>
<dbReference type="EMBL" id="JXOK01000063">
    <property type="protein sequence ID" value="KIN09927.1"/>
    <property type="molecule type" value="Genomic_DNA"/>
</dbReference>
<dbReference type="InterPro" id="IPR011990">
    <property type="entry name" value="TPR-like_helical_dom_sf"/>
</dbReference>
<dbReference type="Gene3D" id="1.25.40.10">
    <property type="entry name" value="Tetratricopeptide repeat domain"/>
    <property type="match status" value="1"/>
</dbReference>
<reference evidence="3 4" key="1">
    <citation type="submission" date="2015-01" db="EMBL/GenBank/DDBJ databases">
        <title>Draft genome of Vibrio mytili type strain CAIM 528.</title>
        <authorList>
            <person name="Gonzalez-Castillo A."/>
            <person name="Gomez-Gil B."/>
            <person name="Enciso-Ibarra J."/>
        </authorList>
    </citation>
    <scope>NUCLEOTIDE SEQUENCE [LARGE SCALE GENOMIC DNA]</scope>
    <source>
        <strain evidence="3 4">CAIM 528</strain>
    </source>
</reference>
<dbReference type="STRING" id="50718.SU60_16445"/>
<dbReference type="OrthoDB" id="9769023at2"/>
<evidence type="ECO:0000256" key="2">
    <source>
        <dbReference type="SAM" id="SignalP"/>
    </source>
</evidence>
<gene>
    <name evidence="3" type="ORF">SU60_16445</name>
</gene>
<dbReference type="RefSeq" id="WP_041156478.1">
    <property type="nucleotide sequence ID" value="NZ_CBCRVP010000006.1"/>
</dbReference>
<feature type="repeat" description="TPR" evidence="1">
    <location>
        <begin position="208"/>
        <end position="241"/>
    </location>
</feature>
<keyword evidence="1" id="KW-0802">TPR repeat</keyword>
<evidence type="ECO:0000256" key="1">
    <source>
        <dbReference type="PROSITE-ProRule" id="PRU00339"/>
    </source>
</evidence>
<evidence type="ECO:0000313" key="4">
    <source>
        <dbReference type="Proteomes" id="UP000031977"/>
    </source>
</evidence>
<dbReference type="Proteomes" id="UP000031977">
    <property type="component" value="Unassembled WGS sequence"/>
</dbReference>
<organism evidence="3 4">
    <name type="scientific">Vibrio mytili</name>
    <dbReference type="NCBI Taxonomy" id="50718"/>
    <lineage>
        <taxon>Bacteria</taxon>
        <taxon>Pseudomonadati</taxon>
        <taxon>Pseudomonadota</taxon>
        <taxon>Gammaproteobacteria</taxon>
        <taxon>Vibrionales</taxon>
        <taxon>Vibrionaceae</taxon>
        <taxon>Vibrio</taxon>
    </lineage>
</organism>
<dbReference type="AlphaFoldDB" id="A0A0C3I6F1"/>
<feature type="signal peptide" evidence="2">
    <location>
        <begin position="1"/>
        <end position="17"/>
    </location>
</feature>
<feature type="chain" id="PRO_5002165622" evidence="2">
    <location>
        <begin position="18"/>
        <end position="465"/>
    </location>
</feature>
<name>A0A0C3I6F1_9VIBR</name>
<dbReference type="InterPro" id="IPR019734">
    <property type="entry name" value="TPR_rpt"/>
</dbReference>
<sequence length="465" mass="51619">MKLGVKLLGLITWTALASGCANLSAGNLFSHYSAQNQDVYQALVAGQYAEAKESHSSDVGGEILGNLEEGRLSFLAQDYPDSFSAFEQSDQAVKVLQERATVSVSETATSVGSLAVNDNLNDYQPADYELGFLHLYLGLNYLQKNDLEGALVEVRRANQVQEAARKAREKELKAAEKDMLSQGMSANLGSVLANYPDAGDKLGAVQNGYLFYLSGLLYEASRDLNSAYVDYRRALAVMPNNQQVIESTLYAAKKLGMREDLRKLEKRYGKAPSGLNSSQGRVIILDEQGVVEALQGWRIDLPIRDSRDNWAIYSLSLPYYPNRGVIRLSDLALNNKKLSSGTLVNVNAMAQNDLNERLLSIVIRQAIRVWTKDRLRKEATKQGDDIGNIVFNVWNTLTEQPDTRSWQTLPAQVKTASQIVKPGKQRLNLGDQVYEFDVPAQQTTLVWVSRQGAHSTVWHKQLGRL</sequence>
<proteinExistence type="predicted"/>
<dbReference type="PROSITE" id="PS51257">
    <property type="entry name" value="PROKAR_LIPOPROTEIN"/>
    <property type="match status" value="1"/>
</dbReference>
<protein>
    <submittedName>
        <fullName evidence="3">Lipoprotein</fullName>
    </submittedName>
</protein>
<keyword evidence="3" id="KW-0449">Lipoprotein</keyword>
<dbReference type="PROSITE" id="PS50005">
    <property type="entry name" value="TPR"/>
    <property type="match status" value="1"/>
</dbReference>
<evidence type="ECO:0000313" key="3">
    <source>
        <dbReference type="EMBL" id="KIN09927.1"/>
    </source>
</evidence>